<organism evidence="1 2">
    <name type="scientific">Glarea lozoyensis (strain ATCC 20868 / MF5171)</name>
    <dbReference type="NCBI Taxonomy" id="1116229"/>
    <lineage>
        <taxon>Eukaryota</taxon>
        <taxon>Fungi</taxon>
        <taxon>Dikarya</taxon>
        <taxon>Ascomycota</taxon>
        <taxon>Pezizomycotina</taxon>
        <taxon>Leotiomycetes</taxon>
        <taxon>Helotiales</taxon>
        <taxon>Helotiaceae</taxon>
        <taxon>Glarea</taxon>
    </lineage>
</organism>
<evidence type="ECO:0000313" key="1">
    <source>
        <dbReference type="EMBL" id="EPE35149.1"/>
    </source>
</evidence>
<dbReference type="GeneID" id="19469890"/>
<proteinExistence type="predicted"/>
<dbReference type="Proteomes" id="UP000016922">
    <property type="component" value="Unassembled WGS sequence"/>
</dbReference>
<dbReference type="KEGG" id="glz:GLAREA_10845"/>
<protein>
    <submittedName>
        <fullName evidence="1">Uncharacterized protein</fullName>
    </submittedName>
</protein>
<name>S3DDG8_GLAL2</name>
<dbReference type="EMBL" id="KE145355">
    <property type="protein sequence ID" value="EPE35149.1"/>
    <property type="molecule type" value="Genomic_DNA"/>
</dbReference>
<dbReference type="AlphaFoldDB" id="S3DDG8"/>
<accession>S3DDG8</accession>
<sequence>MQKKFQKRRSAQLANNSTIHKFGNEHSSFCWLDRSTVPLPMAPDVLLCPLGNMFQIAHVEGGRRMRSQTPGTALVSACQERARTGGKWGLQFI</sequence>
<gene>
    <name evidence="1" type="ORF">GLAREA_10845</name>
</gene>
<evidence type="ECO:0000313" key="2">
    <source>
        <dbReference type="Proteomes" id="UP000016922"/>
    </source>
</evidence>
<keyword evidence="2" id="KW-1185">Reference proteome</keyword>
<reference evidence="1 2" key="1">
    <citation type="journal article" date="2013" name="BMC Genomics">
        <title>Genomics-driven discovery of the pneumocandin biosynthetic gene cluster in the fungus Glarea lozoyensis.</title>
        <authorList>
            <person name="Chen L."/>
            <person name="Yue Q."/>
            <person name="Zhang X."/>
            <person name="Xiang M."/>
            <person name="Wang C."/>
            <person name="Li S."/>
            <person name="Che Y."/>
            <person name="Ortiz-Lopez F.J."/>
            <person name="Bills G.F."/>
            <person name="Liu X."/>
            <person name="An Z."/>
        </authorList>
    </citation>
    <scope>NUCLEOTIDE SEQUENCE [LARGE SCALE GENOMIC DNA]</scope>
    <source>
        <strain evidence="2">ATCC 20868 / MF5171</strain>
    </source>
</reference>
<dbReference type="RefSeq" id="XP_008078136.1">
    <property type="nucleotide sequence ID" value="XM_008079945.1"/>
</dbReference>
<dbReference type="HOGENOM" id="CLU_2399866_0_0_1"/>